<dbReference type="Pfam" id="PF01541">
    <property type="entry name" value="GIY-YIG"/>
    <property type="match status" value="1"/>
</dbReference>
<dbReference type="Gene3D" id="3.40.1440.10">
    <property type="entry name" value="GIY-YIG endonuclease"/>
    <property type="match status" value="1"/>
</dbReference>
<gene>
    <name evidence="2" type="ORF">SAMN02910280_0471</name>
</gene>
<sequence>MFGIYKYVYDNEIIYIGKSDNSILNRVNGHAKEMKFQPYLDKAIIYYTVYENSAQTDFYESYFINKYKPKLNVAKMYDGNIGVDIPEPEWHLLSELNEIEKKEKTKKAAVFKTQKAYETRIKKIKERKKHIENLKWLESFLPQFYGSYDIELSVDYTEDNKKIYMRIFELLHSTDGRSLLIGDFPHMDETGKKLSVHFLKKSSCKELDFWNNYKTMIQQTIDEHLAEIFRINSEIREAGFDEYE</sequence>
<accession>A0A1K1LJX0</accession>
<dbReference type="InterPro" id="IPR000305">
    <property type="entry name" value="GIY-YIG_endonuc"/>
</dbReference>
<dbReference type="EMBL" id="FPIP01000001">
    <property type="protein sequence ID" value="SFW11162.1"/>
    <property type="molecule type" value="Genomic_DNA"/>
</dbReference>
<protein>
    <submittedName>
        <fullName evidence="2">GIY-YIG catalytic domain-containing protein</fullName>
    </submittedName>
</protein>
<reference evidence="2 3" key="1">
    <citation type="submission" date="2016-11" db="EMBL/GenBank/DDBJ databases">
        <authorList>
            <person name="Jaros S."/>
            <person name="Januszkiewicz K."/>
            <person name="Wedrychowicz H."/>
        </authorList>
    </citation>
    <scope>NUCLEOTIDE SEQUENCE [LARGE SCALE GENOMIC DNA]</scope>
    <source>
        <strain evidence="2 3">YL228</strain>
    </source>
</reference>
<dbReference type="Proteomes" id="UP000183461">
    <property type="component" value="Unassembled WGS sequence"/>
</dbReference>
<dbReference type="AlphaFoldDB" id="A0A1K1LJX0"/>
<organism evidence="2 3">
    <name type="scientific">Ruminococcus flavefaciens</name>
    <dbReference type="NCBI Taxonomy" id="1265"/>
    <lineage>
        <taxon>Bacteria</taxon>
        <taxon>Bacillati</taxon>
        <taxon>Bacillota</taxon>
        <taxon>Clostridia</taxon>
        <taxon>Eubacteriales</taxon>
        <taxon>Oscillospiraceae</taxon>
        <taxon>Ruminococcus</taxon>
    </lineage>
</organism>
<feature type="domain" description="GIY-YIG" evidence="1">
    <location>
        <begin position="1"/>
        <end position="73"/>
    </location>
</feature>
<evidence type="ECO:0000259" key="1">
    <source>
        <dbReference type="PROSITE" id="PS50164"/>
    </source>
</evidence>
<name>A0A1K1LJX0_RUMFL</name>
<evidence type="ECO:0000313" key="3">
    <source>
        <dbReference type="Proteomes" id="UP000183461"/>
    </source>
</evidence>
<dbReference type="SMART" id="SM00465">
    <property type="entry name" value="GIYc"/>
    <property type="match status" value="1"/>
</dbReference>
<proteinExistence type="predicted"/>
<dbReference type="InterPro" id="IPR035901">
    <property type="entry name" value="GIY-YIG_endonuc_sf"/>
</dbReference>
<dbReference type="PROSITE" id="PS50164">
    <property type="entry name" value="GIY_YIG"/>
    <property type="match status" value="1"/>
</dbReference>
<evidence type="ECO:0000313" key="2">
    <source>
        <dbReference type="EMBL" id="SFW11162.1"/>
    </source>
</evidence>
<dbReference type="SUPFAM" id="SSF82771">
    <property type="entry name" value="GIY-YIG endonuclease"/>
    <property type="match status" value="1"/>
</dbReference>
<dbReference type="RefSeq" id="WP_072298921.1">
    <property type="nucleotide sequence ID" value="NZ_FPIP01000001.1"/>
</dbReference>